<organism evidence="1 2">
    <name type="scientific">Sediminibacterium ginsengisoli</name>
    <dbReference type="NCBI Taxonomy" id="413434"/>
    <lineage>
        <taxon>Bacteria</taxon>
        <taxon>Pseudomonadati</taxon>
        <taxon>Bacteroidota</taxon>
        <taxon>Chitinophagia</taxon>
        <taxon>Chitinophagales</taxon>
        <taxon>Chitinophagaceae</taxon>
        <taxon>Sediminibacterium</taxon>
    </lineage>
</organism>
<dbReference type="STRING" id="413434.SAMN04488132_11114"/>
<accession>A0A1T4R7R3</accession>
<dbReference type="OrthoDB" id="794403at2"/>
<reference evidence="1 2" key="1">
    <citation type="submission" date="2017-02" db="EMBL/GenBank/DDBJ databases">
        <authorList>
            <person name="Peterson S.W."/>
        </authorList>
    </citation>
    <scope>NUCLEOTIDE SEQUENCE [LARGE SCALE GENOMIC DNA]</scope>
    <source>
        <strain evidence="1 2">DSM 22335</strain>
    </source>
</reference>
<gene>
    <name evidence="1" type="ORF">SAMN04488132_11114</name>
</gene>
<keyword evidence="2" id="KW-1185">Reference proteome</keyword>
<evidence type="ECO:0000313" key="1">
    <source>
        <dbReference type="EMBL" id="SKA12102.1"/>
    </source>
</evidence>
<evidence type="ECO:0000313" key="2">
    <source>
        <dbReference type="Proteomes" id="UP000190888"/>
    </source>
</evidence>
<proteinExistence type="predicted"/>
<dbReference type="Proteomes" id="UP000190888">
    <property type="component" value="Unassembled WGS sequence"/>
</dbReference>
<sequence length="151" mass="16818">MKKLFSIFAIAAIAACNNTPNPETPATPPPAPKKSWQGERCFALFSGKDTTVLRLMMNDSNINGNLLYNYFEKDRNMGVVEGKLTGDTIIMDYSFQSEGKTSVREVAFLLKTNGIAEGHGEMKEQKGKFVFVNRSNIAFTDSPLLKRIDCR</sequence>
<dbReference type="RefSeq" id="WP_078832404.1">
    <property type="nucleotide sequence ID" value="NZ_FUWH01000011.1"/>
</dbReference>
<protein>
    <recommendedName>
        <fullName evidence="3">NlpE N-terminal domain-containing protein</fullName>
    </recommendedName>
</protein>
<name>A0A1T4R7R3_9BACT</name>
<dbReference type="AlphaFoldDB" id="A0A1T4R7R3"/>
<evidence type="ECO:0008006" key="3">
    <source>
        <dbReference type="Google" id="ProtNLM"/>
    </source>
</evidence>
<dbReference type="PROSITE" id="PS51257">
    <property type="entry name" value="PROKAR_LIPOPROTEIN"/>
    <property type="match status" value="1"/>
</dbReference>
<dbReference type="EMBL" id="FUWH01000011">
    <property type="protein sequence ID" value="SKA12102.1"/>
    <property type="molecule type" value="Genomic_DNA"/>
</dbReference>